<sequence>MSKNSGKVLNIDDCITRLKEIADKNIYHKILPFEKWEIQLICMKAREVFLSQPSLLKLKAPIKVVGDVHGQFNDLLRILKLSGDPSKVGYLFLGDYVDRGKQSLETILLLLLYKIKYPQTFFMLRGNHESSQVTKIYGFYDECKRRCGTSKVWKYFVDCFNSLPFAGIINDKIFCVHGGISPFLQDMKQIDKILRPTDIPQDGLLTDLLWSDPEKTILDWQPNTDRGVSCYFSKKNVSHFCKKFQFDLIIRGHMVVEEGYEFFGKKRLVTIFSAPNYCGEFNNWGAVMDVDKDLICSFELLKPRRSDK</sequence>
<dbReference type="GO" id="GO:0007346">
    <property type="term" value="P:regulation of mitotic cell cycle"/>
    <property type="evidence" value="ECO:0007669"/>
    <property type="project" value="TreeGrafter"/>
</dbReference>
<dbReference type="InterPro" id="IPR004843">
    <property type="entry name" value="Calcineurin-like_PHP"/>
</dbReference>
<feature type="domain" description="Serine/threonine specific protein phosphatases" evidence="8">
    <location>
        <begin position="124"/>
        <end position="129"/>
    </location>
</feature>
<comment type="catalytic activity">
    <reaction evidence="5">
        <text>O-phospho-L-seryl-[protein] + H2O = L-seryl-[protein] + phosphate</text>
        <dbReference type="Rhea" id="RHEA:20629"/>
        <dbReference type="Rhea" id="RHEA-COMP:9863"/>
        <dbReference type="Rhea" id="RHEA-COMP:11604"/>
        <dbReference type="ChEBI" id="CHEBI:15377"/>
        <dbReference type="ChEBI" id="CHEBI:29999"/>
        <dbReference type="ChEBI" id="CHEBI:43474"/>
        <dbReference type="ChEBI" id="CHEBI:83421"/>
        <dbReference type="EC" id="3.1.3.16"/>
    </reaction>
</comment>
<dbReference type="Proteomes" id="UP000092321">
    <property type="component" value="Unassembled WGS sequence"/>
</dbReference>
<dbReference type="AlphaFoldDB" id="A0A1B7TF94"/>
<dbReference type="PANTHER" id="PTHR11668:SF423">
    <property type="entry name" value="SERINE_THREONINE-PROTEIN PHOSPHATASE PPQ"/>
    <property type="match status" value="1"/>
</dbReference>
<gene>
    <name evidence="9" type="ORF">HANVADRAFT_23439</name>
</gene>
<organism evidence="9 10">
    <name type="scientific">Hanseniaspora valbyensis NRRL Y-1626</name>
    <dbReference type="NCBI Taxonomy" id="766949"/>
    <lineage>
        <taxon>Eukaryota</taxon>
        <taxon>Fungi</taxon>
        <taxon>Dikarya</taxon>
        <taxon>Ascomycota</taxon>
        <taxon>Saccharomycotina</taxon>
        <taxon>Saccharomycetes</taxon>
        <taxon>Saccharomycodales</taxon>
        <taxon>Saccharomycodaceae</taxon>
        <taxon>Hanseniaspora</taxon>
    </lineage>
</organism>
<dbReference type="InterPro" id="IPR029052">
    <property type="entry name" value="Metallo-depent_PP-like"/>
</dbReference>
<dbReference type="PROSITE" id="PS00125">
    <property type="entry name" value="SER_THR_PHOSPHATASE"/>
    <property type="match status" value="1"/>
</dbReference>
<dbReference type="OrthoDB" id="3972183at2759"/>
<evidence type="ECO:0000256" key="6">
    <source>
        <dbReference type="ARBA" id="ARBA00048336"/>
    </source>
</evidence>
<comment type="catalytic activity">
    <reaction evidence="6 7">
        <text>O-phospho-L-threonyl-[protein] + H2O = L-threonyl-[protein] + phosphate</text>
        <dbReference type="Rhea" id="RHEA:47004"/>
        <dbReference type="Rhea" id="RHEA-COMP:11060"/>
        <dbReference type="Rhea" id="RHEA-COMP:11605"/>
        <dbReference type="ChEBI" id="CHEBI:15377"/>
        <dbReference type="ChEBI" id="CHEBI:30013"/>
        <dbReference type="ChEBI" id="CHEBI:43474"/>
        <dbReference type="ChEBI" id="CHEBI:61977"/>
        <dbReference type="EC" id="3.1.3.16"/>
    </reaction>
</comment>
<keyword evidence="10" id="KW-1185">Reference proteome</keyword>
<evidence type="ECO:0000256" key="2">
    <source>
        <dbReference type="ARBA" id="ARBA00022801"/>
    </source>
</evidence>
<dbReference type="GO" id="GO:0007059">
    <property type="term" value="P:chromosome segregation"/>
    <property type="evidence" value="ECO:0007669"/>
    <property type="project" value="TreeGrafter"/>
</dbReference>
<dbReference type="GO" id="GO:0046872">
    <property type="term" value="F:metal ion binding"/>
    <property type="evidence" value="ECO:0007669"/>
    <property type="project" value="UniProtKB-KW"/>
</dbReference>
<dbReference type="PANTHER" id="PTHR11668">
    <property type="entry name" value="SERINE/THREONINE PROTEIN PHOSPHATASE"/>
    <property type="match status" value="1"/>
</dbReference>
<name>A0A1B7TF94_9ASCO</name>
<comment type="caution">
    <text evidence="9">The sequence shown here is derived from an EMBL/GenBank/DDBJ whole genome shotgun (WGS) entry which is preliminary data.</text>
</comment>
<dbReference type="EC" id="3.1.3.16" evidence="7"/>
<evidence type="ECO:0000313" key="9">
    <source>
        <dbReference type="EMBL" id="OBA27335.1"/>
    </source>
</evidence>
<dbReference type="GO" id="GO:0004722">
    <property type="term" value="F:protein serine/threonine phosphatase activity"/>
    <property type="evidence" value="ECO:0007669"/>
    <property type="project" value="UniProtKB-EC"/>
</dbReference>
<evidence type="ECO:0000313" key="10">
    <source>
        <dbReference type="Proteomes" id="UP000092321"/>
    </source>
</evidence>
<evidence type="ECO:0000256" key="1">
    <source>
        <dbReference type="ARBA" id="ARBA00022723"/>
    </source>
</evidence>
<proteinExistence type="inferred from homology"/>
<evidence type="ECO:0000259" key="8">
    <source>
        <dbReference type="PROSITE" id="PS00125"/>
    </source>
</evidence>
<reference evidence="10" key="1">
    <citation type="journal article" date="2016" name="Proc. Natl. Acad. Sci. U.S.A.">
        <title>Comparative genomics of biotechnologically important yeasts.</title>
        <authorList>
            <person name="Riley R."/>
            <person name="Haridas S."/>
            <person name="Wolfe K.H."/>
            <person name="Lopes M.R."/>
            <person name="Hittinger C.T."/>
            <person name="Goeker M."/>
            <person name="Salamov A.A."/>
            <person name="Wisecaver J.H."/>
            <person name="Long T.M."/>
            <person name="Calvey C.H."/>
            <person name="Aerts A.L."/>
            <person name="Barry K.W."/>
            <person name="Choi C."/>
            <person name="Clum A."/>
            <person name="Coughlan A.Y."/>
            <person name="Deshpande S."/>
            <person name="Douglass A.P."/>
            <person name="Hanson S.J."/>
            <person name="Klenk H.-P."/>
            <person name="LaButti K.M."/>
            <person name="Lapidus A."/>
            <person name="Lindquist E.A."/>
            <person name="Lipzen A.M."/>
            <person name="Meier-Kolthoff J.P."/>
            <person name="Ohm R.A."/>
            <person name="Otillar R.P."/>
            <person name="Pangilinan J.L."/>
            <person name="Peng Y."/>
            <person name="Rokas A."/>
            <person name="Rosa C.A."/>
            <person name="Scheuner C."/>
            <person name="Sibirny A.A."/>
            <person name="Slot J.C."/>
            <person name="Stielow J.B."/>
            <person name="Sun H."/>
            <person name="Kurtzman C.P."/>
            <person name="Blackwell M."/>
            <person name="Grigoriev I.V."/>
            <person name="Jeffries T.W."/>
        </authorList>
    </citation>
    <scope>NUCLEOTIDE SEQUENCE [LARGE SCALE GENOMIC DNA]</scope>
    <source>
        <strain evidence="10">NRRL Y-1626</strain>
    </source>
</reference>
<comment type="similarity">
    <text evidence="7">Belongs to the PPP phosphatase family.</text>
</comment>
<dbReference type="Pfam" id="PF00149">
    <property type="entry name" value="Metallophos"/>
    <property type="match status" value="1"/>
</dbReference>
<dbReference type="SMART" id="SM00156">
    <property type="entry name" value="PP2Ac"/>
    <property type="match status" value="1"/>
</dbReference>
<dbReference type="GO" id="GO:0005634">
    <property type="term" value="C:nucleus"/>
    <property type="evidence" value="ECO:0007669"/>
    <property type="project" value="TreeGrafter"/>
</dbReference>
<evidence type="ECO:0000256" key="7">
    <source>
        <dbReference type="RuleBase" id="RU004273"/>
    </source>
</evidence>
<keyword evidence="3" id="KW-0904">Protein phosphatase</keyword>
<evidence type="ECO:0000256" key="5">
    <source>
        <dbReference type="ARBA" id="ARBA00047761"/>
    </source>
</evidence>
<dbReference type="InterPro" id="IPR006186">
    <property type="entry name" value="Ser/Thr-sp_prot-phosphatase"/>
</dbReference>
<evidence type="ECO:0000256" key="4">
    <source>
        <dbReference type="ARBA" id="ARBA00023211"/>
    </source>
</evidence>
<evidence type="ECO:0000256" key="3">
    <source>
        <dbReference type="ARBA" id="ARBA00022912"/>
    </source>
</evidence>
<dbReference type="Pfam" id="PF16891">
    <property type="entry name" value="STPPase_N"/>
    <property type="match status" value="1"/>
</dbReference>
<dbReference type="SUPFAM" id="SSF56300">
    <property type="entry name" value="Metallo-dependent phosphatases"/>
    <property type="match status" value="1"/>
</dbReference>
<keyword evidence="1" id="KW-0479">Metal-binding</keyword>
<dbReference type="FunFam" id="3.60.21.10:FF:000026">
    <property type="entry name" value="Serine/threonine-protein phosphatase"/>
    <property type="match status" value="1"/>
</dbReference>
<dbReference type="Gene3D" id="3.60.21.10">
    <property type="match status" value="1"/>
</dbReference>
<keyword evidence="2 7" id="KW-0378">Hydrolase</keyword>
<dbReference type="InterPro" id="IPR050341">
    <property type="entry name" value="PP1_catalytic_subunit"/>
</dbReference>
<dbReference type="GO" id="GO:0005737">
    <property type="term" value="C:cytoplasm"/>
    <property type="evidence" value="ECO:0007669"/>
    <property type="project" value="TreeGrafter"/>
</dbReference>
<dbReference type="PRINTS" id="PR00114">
    <property type="entry name" value="STPHPHTASE"/>
</dbReference>
<keyword evidence="4" id="KW-0464">Manganese</keyword>
<dbReference type="InterPro" id="IPR031675">
    <property type="entry name" value="STPPase_N"/>
</dbReference>
<accession>A0A1B7TF94</accession>
<protein>
    <recommendedName>
        <fullName evidence="7">Serine/threonine-protein phosphatase</fullName>
        <ecNumber evidence="7">3.1.3.16</ecNumber>
    </recommendedName>
</protein>
<dbReference type="EMBL" id="LXPE01000009">
    <property type="protein sequence ID" value="OBA27335.1"/>
    <property type="molecule type" value="Genomic_DNA"/>
</dbReference>